<comment type="similarity">
    <text evidence="4">Belongs to the IL-12B family.</text>
</comment>
<dbReference type="InterPro" id="IPR050676">
    <property type="entry name" value="IL-12"/>
</dbReference>
<evidence type="ECO:0000256" key="5">
    <source>
        <dbReference type="SAM" id="MobiDB-lite"/>
    </source>
</evidence>
<keyword evidence="4" id="KW-0393">Immunoglobulin domain</keyword>
<comment type="subcellular location">
    <subcellularLocation>
        <location evidence="4">Secreted</location>
    </subcellularLocation>
</comment>
<dbReference type="PRINTS" id="PR01928">
    <property type="entry name" value="INTRLEUKN12B"/>
</dbReference>
<dbReference type="AlphaFoldDB" id="A0A9N7TYM7"/>
<dbReference type="EMBL" id="CADEAL010000433">
    <property type="protein sequence ID" value="CAB1420073.1"/>
    <property type="molecule type" value="Genomic_DNA"/>
</dbReference>
<protein>
    <recommendedName>
        <fullName evidence="4">Interleukin-12 subunit beta</fullName>
        <shortName evidence="4">IL-12B</shortName>
    </recommendedName>
    <alternativeName>
        <fullName evidence="4">Cytotoxic lymphocyte maturation factor 40 kDa subunit</fullName>
    </alternativeName>
    <alternativeName>
        <fullName evidence="4">IL-12 subunit p40</fullName>
    </alternativeName>
</protein>
<evidence type="ECO:0000256" key="4">
    <source>
        <dbReference type="RuleBase" id="RU281113"/>
    </source>
</evidence>
<feature type="domain" description="Interleukin-12 beta central" evidence="6">
    <location>
        <begin position="113"/>
        <end position="192"/>
    </location>
</feature>
<dbReference type="GO" id="GO:0004896">
    <property type="term" value="F:cytokine receptor activity"/>
    <property type="evidence" value="ECO:0007669"/>
    <property type="project" value="UniProtKB-UniRule"/>
</dbReference>
<feature type="signal peptide" evidence="4">
    <location>
        <begin position="1"/>
        <end position="19"/>
    </location>
</feature>
<dbReference type="GO" id="GO:0005615">
    <property type="term" value="C:extracellular space"/>
    <property type="evidence" value="ECO:0007669"/>
    <property type="project" value="UniProtKB-KW"/>
</dbReference>
<keyword evidence="4" id="KW-0964">Secreted</keyword>
<proteinExistence type="inferred from homology"/>
<comment type="caution">
    <text evidence="7">The sequence shown here is derived from an EMBL/GenBank/DDBJ whole genome shotgun (WGS) entry which is preliminary data.</text>
</comment>
<accession>A0A9N7TYM7</accession>
<reference evidence="7" key="1">
    <citation type="submission" date="2020-03" db="EMBL/GenBank/DDBJ databases">
        <authorList>
            <person name="Weist P."/>
        </authorList>
    </citation>
    <scope>NUCLEOTIDE SEQUENCE</scope>
</reference>
<sequence>MMNLSLWKFGLLLISLTEANVLHDFPKNFVVAKFNDAEPVTLTCGTNHDGEVKWMFQGFELEIEDNIQQVGQNLSVTYVEIPLLGEYSCWRGDEMLSSTHLLLEVEEKEELDSLITCLAKSYHCSFSCIFSNSEFTAVRVGLGHDCTEGGKLCHWISSGDQNRDGGFQFELSHSLSPYAEESTMLELTAEAIVDLNVHRTTRRFYLRDIVQPDSPQIGTCQELDLDLNVTIDPPSSWSTPHSFFGLEHEIEYVFKDDGKIGRSLSSLVPKSISKLRVRSRDSLVLSTWSEWTPWKNVRTGEENLCKCRNTVKYCCPELPLGLLDRCKKKRKNKNKNKDNAHAHRTLTGYGRSPAAVLFPGAAADMEEAPPSHVKCERVSGP</sequence>
<dbReference type="PANTHER" id="PTHR48485:SF3">
    <property type="entry name" value="INTERLEUKIN-12 SUBUNIT BETA"/>
    <property type="match status" value="1"/>
</dbReference>
<dbReference type="GO" id="GO:0005125">
    <property type="term" value="F:cytokine activity"/>
    <property type="evidence" value="ECO:0007669"/>
    <property type="project" value="UniProtKB-KW"/>
</dbReference>
<name>A0A9N7TYM7_PLEPL</name>
<feature type="region of interest" description="Disordered" evidence="5">
    <location>
        <begin position="360"/>
        <end position="381"/>
    </location>
</feature>
<dbReference type="Pfam" id="PF10420">
    <property type="entry name" value="IL12p40_C"/>
    <property type="match status" value="1"/>
</dbReference>
<evidence type="ECO:0000313" key="8">
    <source>
        <dbReference type="Proteomes" id="UP001153269"/>
    </source>
</evidence>
<gene>
    <name evidence="4" type="primary">IL12B</name>
    <name evidence="7" type="ORF">PLEPLA_LOCUS7948</name>
</gene>
<dbReference type="InterPro" id="IPR019482">
    <property type="entry name" value="IL-12_beta_cen-dom"/>
</dbReference>
<evidence type="ECO:0000256" key="1">
    <source>
        <dbReference type="ARBA" id="ARBA00022729"/>
    </source>
</evidence>
<keyword evidence="4" id="KW-0202">Cytokine</keyword>
<dbReference type="Proteomes" id="UP001153269">
    <property type="component" value="Unassembled WGS sequence"/>
</dbReference>
<evidence type="ECO:0000256" key="3">
    <source>
        <dbReference type="ARBA" id="ARBA00023180"/>
    </source>
</evidence>
<feature type="chain" id="PRO_5040547305" description="Interleukin-12 subunit beta" evidence="4">
    <location>
        <begin position="20"/>
        <end position="381"/>
    </location>
</feature>
<comment type="subunit">
    <text evidence="4">Heterodimer with IL12A; disulfide-linked. The heterodimer is known as interleukin IL-12.</text>
</comment>
<keyword evidence="2" id="KW-1015">Disulfide bond</keyword>
<keyword evidence="8" id="KW-1185">Reference proteome</keyword>
<keyword evidence="1 4" id="KW-0732">Signal</keyword>
<organism evidence="7 8">
    <name type="scientific">Pleuronectes platessa</name>
    <name type="common">European plaice</name>
    <dbReference type="NCBI Taxonomy" id="8262"/>
    <lineage>
        <taxon>Eukaryota</taxon>
        <taxon>Metazoa</taxon>
        <taxon>Chordata</taxon>
        <taxon>Craniata</taxon>
        <taxon>Vertebrata</taxon>
        <taxon>Euteleostomi</taxon>
        <taxon>Actinopterygii</taxon>
        <taxon>Neopterygii</taxon>
        <taxon>Teleostei</taxon>
        <taxon>Neoteleostei</taxon>
        <taxon>Acanthomorphata</taxon>
        <taxon>Carangaria</taxon>
        <taxon>Pleuronectiformes</taxon>
        <taxon>Pleuronectoidei</taxon>
        <taxon>Pleuronectidae</taxon>
        <taxon>Pleuronectes</taxon>
    </lineage>
</organism>
<evidence type="ECO:0000313" key="7">
    <source>
        <dbReference type="EMBL" id="CAB1420073.1"/>
    </source>
</evidence>
<dbReference type="PANTHER" id="PTHR48485">
    <property type="entry name" value="INTERLEUKIN-12 SUBUNIT BETA-RELATED"/>
    <property type="match status" value="1"/>
</dbReference>
<evidence type="ECO:0000259" key="6">
    <source>
        <dbReference type="Pfam" id="PF10420"/>
    </source>
</evidence>
<dbReference type="InterPro" id="IPR036116">
    <property type="entry name" value="FN3_sf"/>
</dbReference>
<dbReference type="SUPFAM" id="SSF49265">
    <property type="entry name" value="Fibronectin type III"/>
    <property type="match status" value="1"/>
</dbReference>
<evidence type="ECO:0000256" key="2">
    <source>
        <dbReference type="ARBA" id="ARBA00023157"/>
    </source>
</evidence>
<dbReference type="InterPro" id="IPR013783">
    <property type="entry name" value="Ig-like_fold"/>
</dbReference>
<dbReference type="Gene3D" id="2.60.40.10">
    <property type="entry name" value="Immunoglobulins"/>
    <property type="match status" value="3"/>
</dbReference>
<keyword evidence="3 4" id="KW-0325">Glycoprotein</keyword>
<dbReference type="InterPro" id="IPR015528">
    <property type="entry name" value="IL-12_beta"/>
</dbReference>